<dbReference type="Proteomes" id="UP000006546">
    <property type="component" value="Chromosome"/>
</dbReference>
<proteinExistence type="predicted"/>
<dbReference type="InterPro" id="IPR051706">
    <property type="entry name" value="Glycosyltransferase_domain"/>
</dbReference>
<dbReference type="STRING" id="906968.Trebr_0745"/>
<dbReference type="AlphaFoldDB" id="F4LIE2"/>
<dbReference type="PANTHER" id="PTHR32385:SF15">
    <property type="entry name" value="INOSITOL PHOSPHOCERAMIDE MANNOSYLTRANSFERASE 1"/>
    <property type="match status" value="1"/>
</dbReference>
<dbReference type="GO" id="GO:0000030">
    <property type="term" value="F:mannosyltransferase activity"/>
    <property type="evidence" value="ECO:0007669"/>
    <property type="project" value="TreeGrafter"/>
</dbReference>
<evidence type="ECO:0000256" key="1">
    <source>
        <dbReference type="ARBA" id="ARBA00022679"/>
    </source>
</evidence>
<dbReference type="GO" id="GO:0016020">
    <property type="term" value="C:membrane"/>
    <property type="evidence" value="ECO:0007669"/>
    <property type="project" value="GOC"/>
</dbReference>
<keyword evidence="1" id="KW-0808">Transferase</keyword>
<dbReference type="RefSeq" id="WP_013757902.1">
    <property type="nucleotide sequence ID" value="NC_015500.1"/>
</dbReference>
<gene>
    <name evidence="2" type="ordered locus">Trebr_0745</name>
</gene>
<keyword evidence="3" id="KW-1185">Reference proteome</keyword>
<dbReference type="InterPro" id="IPR007577">
    <property type="entry name" value="GlycoTrfase_DXD_sugar-bd_CS"/>
</dbReference>
<evidence type="ECO:0000313" key="2">
    <source>
        <dbReference type="EMBL" id="AEE16183.1"/>
    </source>
</evidence>
<organism evidence="2 3">
    <name type="scientific">Treponema brennaborense (strain DSM 12168 / CIP 105900 / DD5/3)</name>
    <dbReference type="NCBI Taxonomy" id="906968"/>
    <lineage>
        <taxon>Bacteria</taxon>
        <taxon>Pseudomonadati</taxon>
        <taxon>Spirochaetota</taxon>
        <taxon>Spirochaetia</taxon>
        <taxon>Spirochaetales</taxon>
        <taxon>Treponemataceae</taxon>
        <taxon>Treponema</taxon>
    </lineage>
</organism>
<evidence type="ECO:0000313" key="3">
    <source>
        <dbReference type="Proteomes" id="UP000006546"/>
    </source>
</evidence>
<dbReference type="InterPro" id="IPR029044">
    <property type="entry name" value="Nucleotide-diphossugar_trans"/>
</dbReference>
<dbReference type="PANTHER" id="PTHR32385">
    <property type="entry name" value="MANNOSYL PHOSPHORYLINOSITOL CERAMIDE SYNTHASE"/>
    <property type="match status" value="1"/>
</dbReference>
<dbReference type="Gene3D" id="3.90.550.20">
    <property type="match status" value="1"/>
</dbReference>
<dbReference type="SUPFAM" id="SSF53448">
    <property type="entry name" value="Nucleotide-diphospho-sugar transferases"/>
    <property type="match status" value="1"/>
</dbReference>
<reference evidence="3" key="1">
    <citation type="submission" date="2011-04" db="EMBL/GenBank/DDBJ databases">
        <title>The complete genome of Treponema brennaborense DSM 12168.</title>
        <authorList>
            <person name="Lucas S."/>
            <person name="Han J."/>
            <person name="Lapidus A."/>
            <person name="Bruce D."/>
            <person name="Goodwin L."/>
            <person name="Pitluck S."/>
            <person name="Peters L."/>
            <person name="Kyrpides N."/>
            <person name="Mavromatis K."/>
            <person name="Ivanova N."/>
            <person name="Mikhailova N."/>
            <person name="Pagani I."/>
            <person name="Teshima H."/>
            <person name="Detter J.C."/>
            <person name="Tapia R."/>
            <person name="Han C."/>
            <person name="Land M."/>
            <person name="Hauser L."/>
            <person name="Markowitz V."/>
            <person name="Cheng J.-F."/>
            <person name="Hugenholtz P."/>
            <person name="Woyke T."/>
            <person name="Wu D."/>
            <person name="Gronow S."/>
            <person name="Wellnitz S."/>
            <person name="Brambilla E."/>
            <person name="Klenk H.-P."/>
            <person name="Eisen J.A."/>
        </authorList>
    </citation>
    <scope>NUCLEOTIDE SEQUENCE [LARGE SCALE GENOMIC DNA]</scope>
    <source>
        <strain evidence="3">DSM 12168 / CIP 105900 / DD5/3</strain>
    </source>
</reference>
<dbReference type="OrthoDB" id="9802987at2"/>
<dbReference type="Pfam" id="PF04488">
    <property type="entry name" value="Gly_transf_sug"/>
    <property type="match status" value="1"/>
</dbReference>
<dbReference type="eggNOG" id="COG3774">
    <property type="taxonomic scope" value="Bacteria"/>
</dbReference>
<accession>F4LIE2</accession>
<dbReference type="HOGENOM" id="CLU_073547_2_0_12"/>
<dbReference type="GO" id="GO:0051999">
    <property type="term" value="P:mannosyl-inositol phosphorylceramide biosynthetic process"/>
    <property type="evidence" value="ECO:0007669"/>
    <property type="project" value="TreeGrafter"/>
</dbReference>
<protein>
    <submittedName>
        <fullName evidence="2">Glycosyltransferase sugar-binding region containing DXD motif</fullName>
    </submittedName>
</protein>
<dbReference type="KEGG" id="tbe:Trebr_0745"/>
<dbReference type="EMBL" id="CP002696">
    <property type="protein sequence ID" value="AEE16183.1"/>
    <property type="molecule type" value="Genomic_DNA"/>
</dbReference>
<name>F4LIE2_TREBD</name>
<sequence length="253" mass="29783">MIPKIIHLCWLSGDEYPENIKKCINSVYEKLPNYEIKIWTKENFDVGSVSWVKQAFDSKKYAFAADYIRFWSLYNYGGIYLDSDVEVVKNFDFFLNVKSFIGFEYLNIPEAAVVGAEEGTDWVKTCLDWYDGKSFFAENGEMKKDVVPRLVKRVLEKKYNQKIVDTGKIREFEGLTIYPYFYFSPKNYFTGKIKVEDKTVCIHHFASAWGPNKKRKWTLVLHNSCIHLMGKRLHDKLFRLIRPLPKTFNGEEI</sequence>